<name>A0A9E4K878_9GAMM</name>
<dbReference type="PANTHER" id="PTHR47199">
    <property type="entry name" value="PHOTOSYSTEM II STABILITY/ASSEMBLY FACTOR HCF136, CHLOROPLASTIC"/>
    <property type="match status" value="1"/>
</dbReference>
<comment type="caution">
    <text evidence="4">The sequence shown here is derived from an EMBL/GenBank/DDBJ whole genome shotgun (WGS) entry which is preliminary data.</text>
</comment>
<dbReference type="InterPro" id="IPR015943">
    <property type="entry name" value="WD40/YVTN_repeat-like_dom_sf"/>
</dbReference>
<dbReference type="GO" id="GO:0015979">
    <property type="term" value="P:photosynthesis"/>
    <property type="evidence" value="ECO:0007669"/>
    <property type="project" value="UniProtKB-KW"/>
</dbReference>
<reference evidence="4" key="1">
    <citation type="journal article" date="2021" name="Proc. Natl. Acad. Sci. U.S.A.">
        <title>Global biogeography of chemosynthetic symbionts reveals both localized and globally distributed symbiont groups. .</title>
        <authorList>
            <person name="Osvatic J.T."/>
            <person name="Wilkins L.G.E."/>
            <person name="Leibrecht L."/>
            <person name="Leray M."/>
            <person name="Zauner S."/>
            <person name="Polzin J."/>
            <person name="Camacho Y."/>
            <person name="Gros O."/>
            <person name="van Gils J.A."/>
            <person name="Eisen J.A."/>
            <person name="Petersen J.M."/>
            <person name="Yuen B."/>
        </authorList>
    </citation>
    <scope>NUCLEOTIDE SEQUENCE</scope>
    <source>
        <strain evidence="4">MAGL173</strain>
    </source>
</reference>
<keyword evidence="1" id="KW-0602">Photosynthesis</keyword>
<dbReference type="PANTHER" id="PTHR47199:SF2">
    <property type="entry name" value="PHOTOSYSTEM II STABILITY_ASSEMBLY FACTOR HCF136, CHLOROPLASTIC"/>
    <property type="match status" value="1"/>
</dbReference>
<dbReference type="GO" id="GO:0009523">
    <property type="term" value="C:photosystem II"/>
    <property type="evidence" value="ECO:0007669"/>
    <property type="project" value="UniProtKB-KW"/>
</dbReference>
<organism evidence="4 5">
    <name type="scientific">Candidatus Thiodiazotropha lotti</name>
    <dbReference type="NCBI Taxonomy" id="2792787"/>
    <lineage>
        <taxon>Bacteria</taxon>
        <taxon>Pseudomonadati</taxon>
        <taxon>Pseudomonadota</taxon>
        <taxon>Gammaproteobacteria</taxon>
        <taxon>Chromatiales</taxon>
        <taxon>Sedimenticolaceae</taxon>
        <taxon>Candidatus Thiodiazotropha</taxon>
    </lineage>
</organism>
<dbReference type="PROSITE" id="PS51257">
    <property type="entry name" value="PROKAR_LIPOPROTEIN"/>
    <property type="match status" value="1"/>
</dbReference>
<protein>
    <submittedName>
        <fullName evidence="4">YCF48-related protein</fullName>
    </submittedName>
</protein>
<sequence length="328" mass="36648">MSNHHRTEQHSAWRYAPWLFLALLISGCEAPLDLTLVEREIKKPIYRFDQLKAAASNHRRIIAVGDYGTVLTSLDKGETWQRTQLPTKSSLVAVASCEDGSFAAIDTVRKVWISDAKGSEWQATQLETMESPMAVTCDPRGRFWITASFSTLIHSDETQSNWQEISQQEDMQFTSIQWLDRDNGVVAGEFGSLYFTDDGGESWERGNDIPNEFYPMAAWFRSLDEGWVAGLSGTILHTRDRGETWQRQASVSKAPIYSLIPQGERLYATGDNGTLLQLQGDRWQGVPDAPRLFSYLITAIPQGDERLLVMGGRGTISPIATPAEGAVQ</sequence>
<evidence type="ECO:0000256" key="2">
    <source>
        <dbReference type="ARBA" id="ARBA00023276"/>
    </source>
</evidence>
<evidence type="ECO:0000313" key="4">
    <source>
        <dbReference type="EMBL" id="MCG7940974.1"/>
    </source>
</evidence>
<proteinExistence type="predicted"/>
<keyword evidence="2" id="KW-0604">Photosystem II</keyword>
<dbReference type="Proteomes" id="UP000886687">
    <property type="component" value="Unassembled WGS sequence"/>
</dbReference>
<accession>A0A9E4K878</accession>
<evidence type="ECO:0000256" key="1">
    <source>
        <dbReference type="ARBA" id="ARBA00022531"/>
    </source>
</evidence>
<evidence type="ECO:0000313" key="5">
    <source>
        <dbReference type="Proteomes" id="UP000886687"/>
    </source>
</evidence>
<dbReference type="SUPFAM" id="SSF110296">
    <property type="entry name" value="Oligoxyloglucan reducing end-specific cellobiohydrolase"/>
    <property type="match status" value="1"/>
</dbReference>
<evidence type="ECO:0000259" key="3">
    <source>
        <dbReference type="Pfam" id="PF14870"/>
    </source>
</evidence>
<feature type="domain" description="Photosynthesis system II assembly factor Ycf48/Hcf136-like" evidence="3">
    <location>
        <begin position="64"/>
        <end position="214"/>
    </location>
</feature>
<dbReference type="EMBL" id="JAEPDI010000016">
    <property type="protein sequence ID" value="MCG7940974.1"/>
    <property type="molecule type" value="Genomic_DNA"/>
</dbReference>
<gene>
    <name evidence="4" type="ORF">JAZ04_19250</name>
</gene>
<dbReference type="AlphaFoldDB" id="A0A9E4K878"/>
<dbReference type="Gene3D" id="2.130.10.10">
    <property type="entry name" value="YVTN repeat-like/Quinoprotein amine dehydrogenase"/>
    <property type="match status" value="1"/>
</dbReference>
<dbReference type="InterPro" id="IPR028203">
    <property type="entry name" value="PSII_CF48-like_dom"/>
</dbReference>
<dbReference type="Pfam" id="PF14870">
    <property type="entry name" value="PSII_BNR"/>
    <property type="match status" value="1"/>
</dbReference>